<evidence type="ECO:0000259" key="3">
    <source>
        <dbReference type="Pfam" id="PF04321"/>
    </source>
</evidence>
<dbReference type="InterPro" id="IPR036291">
    <property type="entry name" value="NAD(P)-bd_dom_sf"/>
</dbReference>
<accession>A0A8J7KWP5</accession>
<sequence length="291" mass="33143">MKRILVTGALGQVGLAVSELLKDKTEYGLYLYGRRPSKDGRVEVLDITNEAEVHRVISTIKPHVIINCASMTAVDLCESEEEQAYNSNALGPKYLAEAADYIEAKLIHLSTDYVYDGQAVKPYTEGDLVGPINVYGRTKLEGELFVSKLCKRHFIIRTAWVYGEGKNFVNTMLRLAESGNKIRVVSDQYGSPTSAKELAKVIIFLMNTESYGLYHATCEGSTNWYEFAVTIFKEFEKDVEIEAISTAEYKTPAKRPMYSVLDNKELHERHGYYMKEWIEAFKEYVMERNYT</sequence>
<reference evidence="4" key="1">
    <citation type="submission" date="2020-12" db="EMBL/GenBank/DDBJ databases">
        <title>M. sibirica DSM 26468T genome.</title>
        <authorList>
            <person name="Thieme N."/>
            <person name="Rettenmaier R."/>
            <person name="Zverlov V."/>
            <person name="Liebl W."/>
        </authorList>
    </citation>
    <scope>NUCLEOTIDE SEQUENCE</scope>
    <source>
        <strain evidence="4">DSM 26468</strain>
    </source>
</reference>
<dbReference type="GO" id="GO:0019305">
    <property type="term" value="P:dTDP-rhamnose biosynthetic process"/>
    <property type="evidence" value="ECO:0007669"/>
    <property type="project" value="UniProtKB-UniPathway"/>
</dbReference>
<dbReference type="RefSeq" id="WP_197661833.1">
    <property type="nucleotide sequence ID" value="NZ_JAEAGR010000012.1"/>
</dbReference>
<comment type="similarity">
    <text evidence="1 2">Belongs to the dTDP-4-dehydrorhamnose reductase family.</text>
</comment>
<protein>
    <recommendedName>
        <fullName evidence="2">dTDP-4-dehydrorhamnose reductase</fullName>
        <ecNumber evidence="2">1.1.1.133</ecNumber>
    </recommendedName>
</protein>
<dbReference type="Gene3D" id="3.40.50.720">
    <property type="entry name" value="NAD(P)-binding Rossmann-like Domain"/>
    <property type="match status" value="1"/>
</dbReference>
<dbReference type="CDD" id="cd05254">
    <property type="entry name" value="dTDP_HR_like_SDR_e"/>
    <property type="match status" value="1"/>
</dbReference>
<evidence type="ECO:0000313" key="4">
    <source>
        <dbReference type="EMBL" id="MBH1941590.1"/>
    </source>
</evidence>
<keyword evidence="5" id="KW-1185">Reference proteome</keyword>
<dbReference type="GO" id="GO:0008831">
    <property type="term" value="F:dTDP-4-dehydrorhamnose reductase activity"/>
    <property type="evidence" value="ECO:0007669"/>
    <property type="project" value="UniProtKB-EC"/>
</dbReference>
<dbReference type="UniPathway" id="UPA00124"/>
<gene>
    <name evidence="4" type="primary">rfbD</name>
    <name evidence="4" type="ORF">I5677_11875</name>
</gene>
<dbReference type="SUPFAM" id="SSF51735">
    <property type="entry name" value="NAD(P)-binding Rossmann-fold domains"/>
    <property type="match status" value="1"/>
</dbReference>
<dbReference type="Gene3D" id="3.90.25.10">
    <property type="entry name" value="UDP-galactose 4-epimerase, domain 1"/>
    <property type="match status" value="1"/>
</dbReference>
<comment type="caution">
    <text evidence="4">The sequence shown here is derived from an EMBL/GenBank/DDBJ whole genome shotgun (WGS) entry which is preliminary data.</text>
</comment>
<evidence type="ECO:0000256" key="2">
    <source>
        <dbReference type="RuleBase" id="RU364082"/>
    </source>
</evidence>
<dbReference type="GO" id="GO:0005829">
    <property type="term" value="C:cytosol"/>
    <property type="evidence" value="ECO:0007669"/>
    <property type="project" value="TreeGrafter"/>
</dbReference>
<keyword evidence="2" id="KW-0521">NADP</keyword>
<dbReference type="PANTHER" id="PTHR10491:SF4">
    <property type="entry name" value="METHIONINE ADENOSYLTRANSFERASE 2 SUBUNIT BETA"/>
    <property type="match status" value="1"/>
</dbReference>
<name>A0A8J7KWP5_9FIRM</name>
<dbReference type="InterPro" id="IPR029903">
    <property type="entry name" value="RmlD-like-bd"/>
</dbReference>
<dbReference type="Proteomes" id="UP000623269">
    <property type="component" value="Unassembled WGS sequence"/>
</dbReference>
<dbReference type="NCBIfam" id="TIGR01214">
    <property type="entry name" value="rmlD"/>
    <property type="match status" value="1"/>
</dbReference>
<comment type="pathway">
    <text evidence="2">Carbohydrate biosynthesis; dTDP-L-rhamnose biosynthesis.</text>
</comment>
<organism evidence="4 5">
    <name type="scientific">Mobilitalea sibirica</name>
    <dbReference type="NCBI Taxonomy" id="1462919"/>
    <lineage>
        <taxon>Bacteria</taxon>
        <taxon>Bacillati</taxon>
        <taxon>Bacillota</taxon>
        <taxon>Clostridia</taxon>
        <taxon>Lachnospirales</taxon>
        <taxon>Lachnospiraceae</taxon>
        <taxon>Mobilitalea</taxon>
    </lineage>
</organism>
<dbReference type="EMBL" id="JAEAGR010000012">
    <property type="protein sequence ID" value="MBH1941590.1"/>
    <property type="molecule type" value="Genomic_DNA"/>
</dbReference>
<feature type="domain" description="RmlD-like substrate binding" evidence="3">
    <location>
        <begin position="3"/>
        <end position="287"/>
    </location>
</feature>
<dbReference type="PANTHER" id="PTHR10491">
    <property type="entry name" value="DTDP-4-DEHYDRORHAMNOSE REDUCTASE"/>
    <property type="match status" value="1"/>
</dbReference>
<dbReference type="AlphaFoldDB" id="A0A8J7KWP5"/>
<evidence type="ECO:0000313" key="5">
    <source>
        <dbReference type="Proteomes" id="UP000623269"/>
    </source>
</evidence>
<dbReference type="InterPro" id="IPR005913">
    <property type="entry name" value="dTDP_dehydrorham_reduct"/>
</dbReference>
<dbReference type="EC" id="1.1.1.133" evidence="2"/>
<comment type="function">
    <text evidence="2">Catalyzes the reduction of dTDP-6-deoxy-L-lyxo-4-hexulose to yield dTDP-L-rhamnose.</text>
</comment>
<evidence type="ECO:0000256" key="1">
    <source>
        <dbReference type="ARBA" id="ARBA00010944"/>
    </source>
</evidence>
<proteinExistence type="inferred from homology"/>
<dbReference type="Pfam" id="PF04321">
    <property type="entry name" value="RmlD_sub_bind"/>
    <property type="match status" value="1"/>
</dbReference>
<keyword evidence="2 4" id="KW-0560">Oxidoreductase</keyword>